<feature type="domain" description="ABC transmembrane type-1" evidence="9">
    <location>
        <begin position="69"/>
        <end position="280"/>
    </location>
</feature>
<dbReference type="GO" id="GO:0055085">
    <property type="term" value="P:transmembrane transport"/>
    <property type="evidence" value="ECO:0007669"/>
    <property type="project" value="InterPro"/>
</dbReference>
<dbReference type="InterPro" id="IPR035906">
    <property type="entry name" value="MetI-like_sf"/>
</dbReference>
<dbReference type="CDD" id="cd06261">
    <property type="entry name" value="TM_PBP2"/>
    <property type="match status" value="1"/>
</dbReference>
<proteinExistence type="inferred from homology"/>
<keyword evidence="6 7" id="KW-0472">Membrane</keyword>
<protein>
    <submittedName>
        <fullName evidence="10">Sugar ABC transporter permease</fullName>
    </submittedName>
</protein>
<feature type="transmembrane region" description="Helical" evidence="7">
    <location>
        <begin position="106"/>
        <end position="126"/>
    </location>
</feature>
<comment type="caution">
    <text evidence="10">The sequence shown here is derived from an EMBL/GenBank/DDBJ whole genome shotgun (WGS) entry which is preliminary data.</text>
</comment>
<keyword evidence="3" id="KW-1003">Cell membrane</keyword>
<evidence type="ECO:0000256" key="4">
    <source>
        <dbReference type="ARBA" id="ARBA00022692"/>
    </source>
</evidence>
<organism evidence="10 11">
    <name type="scientific">Cohnella zeiphila</name>
    <dbReference type="NCBI Taxonomy" id="2761120"/>
    <lineage>
        <taxon>Bacteria</taxon>
        <taxon>Bacillati</taxon>
        <taxon>Bacillota</taxon>
        <taxon>Bacilli</taxon>
        <taxon>Bacillales</taxon>
        <taxon>Paenibacillaceae</taxon>
        <taxon>Cohnella</taxon>
    </lineage>
</organism>
<evidence type="ECO:0000256" key="5">
    <source>
        <dbReference type="ARBA" id="ARBA00022989"/>
    </source>
</evidence>
<feature type="transmembrane region" description="Helical" evidence="7">
    <location>
        <begin position="73"/>
        <end position="94"/>
    </location>
</feature>
<dbReference type="Gene3D" id="1.10.3720.10">
    <property type="entry name" value="MetI-like"/>
    <property type="match status" value="1"/>
</dbReference>
<name>A0A7X0VYA0_9BACL</name>
<reference evidence="10 11" key="1">
    <citation type="submission" date="2020-08" db="EMBL/GenBank/DDBJ databases">
        <title>Cohnella phylogeny.</title>
        <authorList>
            <person name="Dunlap C."/>
        </authorList>
    </citation>
    <scope>NUCLEOTIDE SEQUENCE [LARGE SCALE GENOMIC DNA]</scope>
    <source>
        <strain evidence="10 11">CBP 2801</strain>
    </source>
</reference>
<dbReference type="GO" id="GO:0005886">
    <property type="term" value="C:plasma membrane"/>
    <property type="evidence" value="ECO:0007669"/>
    <property type="project" value="UniProtKB-SubCell"/>
</dbReference>
<dbReference type="EMBL" id="JACJVO010000021">
    <property type="protein sequence ID" value="MBB6732728.1"/>
    <property type="molecule type" value="Genomic_DNA"/>
</dbReference>
<evidence type="ECO:0000256" key="2">
    <source>
        <dbReference type="ARBA" id="ARBA00022448"/>
    </source>
</evidence>
<evidence type="ECO:0000256" key="3">
    <source>
        <dbReference type="ARBA" id="ARBA00022475"/>
    </source>
</evidence>
<dbReference type="SUPFAM" id="SSF160964">
    <property type="entry name" value="MalF N-terminal region-like"/>
    <property type="match status" value="1"/>
</dbReference>
<keyword evidence="2 7" id="KW-0813">Transport</keyword>
<sequence length="322" mass="35968">MSAFYRKRSLTGYLFISPWLIGLACFTLFPLLYSFGLSFTDWNILEPAKFVGLDNFDKLAHDPNVRDSLKVTAIYVVCSVPLGTVLSILLAVLLNQNVKGMRIFRTLFYLPSVVSGVAVSMLWIWIFESNYGLLNTVLSWFGVKGPHWLTDSSTALLSIIIMSLWGVGGSMVIYLAGLQSVPRSLQEAAELDGASRVRRFWSVTVPMLSPTVFFNLIMGLIGSFQVFTQALVMTGGGPGNATLFYVLYLYQNAFQFFKMGYASALGWLLFVIILVLILVLFQTSNRWVYYEGEGPATSRSKRRTRRPCSEGGEGRAPHSHTR</sequence>
<feature type="transmembrane region" description="Helical" evidence="7">
    <location>
        <begin position="12"/>
        <end position="33"/>
    </location>
</feature>
<evidence type="ECO:0000313" key="11">
    <source>
        <dbReference type="Proteomes" id="UP000564644"/>
    </source>
</evidence>
<keyword evidence="11" id="KW-1185">Reference proteome</keyword>
<gene>
    <name evidence="10" type="ORF">H7C18_17560</name>
</gene>
<dbReference type="Proteomes" id="UP000564644">
    <property type="component" value="Unassembled WGS sequence"/>
</dbReference>
<dbReference type="Pfam" id="PF00528">
    <property type="entry name" value="BPD_transp_1"/>
    <property type="match status" value="1"/>
</dbReference>
<feature type="transmembrane region" description="Helical" evidence="7">
    <location>
        <begin position="155"/>
        <end position="178"/>
    </location>
</feature>
<evidence type="ECO:0000256" key="1">
    <source>
        <dbReference type="ARBA" id="ARBA00004651"/>
    </source>
</evidence>
<dbReference type="PANTHER" id="PTHR30193">
    <property type="entry name" value="ABC TRANSPORTER PERMEASE PROTEIN"/>
    <property type="match status" value="1"/>
</dbReference>
<dbReference type="SUPFAM" id="SSF161098">
    <property type="entry name" value="MetI-like"/>
    <property type="match status" value="1"/>
</dbReference>
<dbReference type="InterPro" id="IPR000515">
    <property type="entry name" value="MetI-like"/>
</dbReference>
<accession>A0A7X0VYA0</accession>
<evidence type="ECO:0000256" key="6">
    <source>
        <dbReference type="ARBA" id="ARBA00023136"/>
    </source>
</evidence>
<dbReference type="PROSITE" id="PS51257">
    <property type="entry name" value="PROKAR_LIPOPROTEIN"/>
    <property type="match status" value="1"/>
</dbReference>
<evidence type="ECO:0000313" key="10">
    <source>
        <dbReference type="EMBL" id="MBB6732728.1"/>
    </source>
</evidence>
<dbReference type="RefSeq" id="WP_185130386.1">
    <property type="nucleotide sequence ID" value="NZ_JACJVO010000021.1"/>
</dbReference>
<feature type="transmembrane region" description="Helical" evidence="7">
    <location>
        <begin position="227"/>
        <end position="250"/>
    </location>
</feature>
<feature type="region of interest" description="Disordered" evidence="8">
    <location>
        <begin position="295"/>
        <end position="322"/>
    </location>
</feature>
<comment type="subcellular location">
    <subcellularLocation>
        <location evidence="1 7">Cell membrane</location>
        <topology evidence="1 7">Multi-pass membrane protein</topology>
    </subcellularLocation>
</comment>
<evidence type="ECO:0000256" key="7">
    <source>
        <dbReference type="RuleBase" id="RU363032"/>
    </source>
</evidence>
<feature type="transmembrane region" description="Helical" evidence="7">
    <location>
        <begin position="262"/>
        <end position="281"/>
    </location>
</feature>
<dbReference type="PROSITE" id="PS50928">
    <property type="entry name" value="ABC_TM1"/>
    <property type="match status" value="1"/>
</dbReference>
<keyword evidence="4 7" id="KW-0812">Transmembrane</keyword>
<feature type="transmembrane region" description="Helical" evidence="7">
    <location>
        <begin position="199"/>
        <end position="221"/>
    </location>
</feature>
<dbReference type="InterPro" id="IPR051393">
    <property type="entry name" value="ABC_transporter_permease"/>
</dbReference>
<dbReference type="PANTHER" id="PTHR30193:SF1">
    <property type="entry name" value="ABC TRANSPORTER PERMEASE PROTEIN YESP-RELATED"/>
    <property type="match status" value="1"/>
</dbReference>
<evidence type="ECO:0000259" key="9">
    <source>
        <dbReference type="PROSITE" id="PS50928"/>
    </source>
</evidence>
<keyword evidence="5 7" id="KW-1133">Transmembrane helix</keyword>
<comment type="similarity">
    <text evidence="7">Belongs to the binding-protein-dependent transport system permease family.</text>
</comment>
<evidence type="ECO:0000256" key="8">
    <source>
        <dbReference type="SAM" id="MobiDB-lite"/>
    </source>
</evidence>
<dbReference type="AlphaFoldDB" id="A0A7X0VYA0"/>